<dbReference type="STRING" id="246437.L9JAS9"/>
<evidence type="ECO:0000256" key="4">
    <source>
        <dbReference type="ARBA" id="ARBA00008298"/>
    </source>
</evidence>
<protein>
    <recommendedName>
        <fullName evidence="5">Macoilin</fullName>
    </recommendedName>
    <alternativeName>
        <fullName evidence="13">Transmembrane protein 57</fullName>
    </alternativeName>
</protein>
<feature type="transmembrane region" description="Helical" evidence="16">
    <location>
        <begin position="95"/>
        <end position="120"/>
    </location>
</feature>
<reference evidence="18" key="1">
    <citation type="submission" date="2012-07" db="EMBL/GenBank/DDBJ databases">
        <title>Genome of the Chinese tree shrew, a rising model animal genetically related to primates.</title>
        <authorList>
            <person name="Zhang G."/>
            <person name="Fan Y."/>
            <person name="Yao Y."/>
            <person name="Huang Z."/>
        </authorList>
    </citation>
    <scope>NUCLEOTIDE SEQUENCE [LARGE SCALE GENOMIC DNA]</scope>
</reference>
<evidence type="ECO:0000256" key="8">
    <source>
        <dbReference type="ARBA" id="ARBA00022824"/>
    </source>
</evidence>
<evidence type="ECO:0000256" key="5">
    <source>
        <dbReference type="ARBA" id="ARBA00021882"/>
    </source>
</evidence>
<evidence type="ECO:0000256" key="7">
    <source>
        <dbReference type="ARBA" id="ARBA00022692"/>
    </source>
</evidence>
<dbReference type="InterPro" id="IPR019130">
    <property type="entry name" value="Macoilin"/>
</dbReference>
<dbReference type="Pfam" id="PF09726">
    <property type="entry name" value="Macoilin"/>
    <property type="match status" value="1"/>
</dbReference>
<feature type="transmembrane region" description="Helical" evidence="16">
    <location>
        <begin position="126"/>
        <end position="148"/>
    </location>
</feature>
<dbReference type="InParanoid" id="L9JAS9"/>
<dbReference type="PANTHER" id="PTHR47464:SF2">
    <property type="entry name" value="MACOILIN"/>
    <property type="match status" value="1"/>
</dbReference>
<keyword evidence="11" id="KW-0325">Glycoprotein</keyword>
<keyword evidence="10 16" id="KW-0472">Membrane</keyword>
<feature type="transmembrane region" description="Helical" evidence="16">
    <location>
        <begin position="26"/>
        <end position="49"/>
    </location>
</feature>
<evidence type="ECO:0000256" key="1">
    <source>
        <dbReference type="ARBA" id="ARBA00003440"/>
    </source>
</evidence>
<feature type="compositionally biased region" description="Polar residues" evidence="15">
    <location>
        <begin position="358"/>
        <end position="386"/>
    </location>
</feature>
<keyword evidence="8" id="KW-0256">Endoplasmic reticulum</keyword>
<evidence type="ECO:0000256" key="13">
    <source>
        <dbReference type="ARBA" id="ARBA00031129"/>
    </source>
</evidence>
<dbReference type="GO" id="GO:0030867">
    <property type="term" value="C:rough endoplasmic reticulum membrane"/>
    <property type="evidence" value="ECO:0007669"/>
    <property type="project" value="UniProtKB-SubCell"/>
</dbReference>
<dbReference type="PANTHER" id="PTHR47464">
    <property type="entry name" value="MACOILIN"/>
    <property type="match status" value="1"/>
</dbReference>
<dbReference type="GO" id="GO:0031965">
    <property type="term" value="C:nuclear membrane"/>
    <property type="evidence" value="ECO:0007669"/>
    <property type="project" value="UniProtKB-SubCell"/>
</dbReference>
<comment type="similarity">
    <text evidence="4">Belongs to the macoilin family.</text>
</comment>
<organism evidence="17 18">
    <name type="scientific">Tupaia chinensis</name>
    <name type="common">Chinese tree shrew</name>
    <name type="synonym">Tupaia belangeri chinensis</name>
    <dbReference type="NCBI Taxonomy" id="246437"/>
    <lineage>
        <taxon>Eukaryota</taxon>
        <taxon>Metazoa</taxon>
        <taxon>Chordata</taxon>
        <taxon>Craniata</taxon>
        <taxon>Vertebrata</taxon>
        <taxon>Euteleostomi</taxon>
        <taxon>Mammalia</taxon>
        <taxon>Eutheria</taxon>
        <taxon>Euarchontoglires</taxon>
        <taxon>Scandentia</taxon>
        <taxon>Tupaiidae</taxon>
        <taxon>Tupaia</taxon>
    </lineage>
</organism>
<dbReference type="Proteomes" id="UP000011518">
    <property type="component" value="Unassembled WGS sequence"/>
</dbReference>
<evidence type="ECO:0000256" key="10">
    <source>
        <dbReference type="ARBA" id="ARBA00023136"/>
    </source>
</evidence>
<feature type="region of interest" description="Disordered" evidence="15">
    <location>
        <begin position="291"/>
        <end position="312"/>
    </location>
</feature>
<dbReference type="eggNOG" id="KOG1821">
    <property type="taxonomic scope" value="Eukaryota"/>
</dbReference>
<keyword evidence="9 16" id="KW-1133">Transmembrane helix</keyword>
<comment type="subcellular location">
    <subcellularLocation>
        <location evidence="2">Nucleus membrane</location>
        <topology evidence="2">Multi-pass membrane protein</topology>
    </subcellularLocation>
    <subcellularLocation>
        <location evidence="3">Rough endoplasmic reticulum membrane</location>
        <topology evidence="3">Multi-pass membrane protein</topology>
    </subcellularLocation>
</comment>
<feature type="transmembrane region" description="Helical" evidence="16">
    <location>
        <begin position="155"/>
        <end position="172"/>
    </location>
</feature>
<evidence type="ECO:0000256" key="15">
    <source>
        <dbReference type="SAM" id="MobiDB-lite"/>
    </source>
</evidence>
<evidence type="ECO:0000256" key="12">
    <source>
        <dbReference type="ARBA" id="ARBA00023242"/>
    </source>
</evidence>
<evidence type="ECO:0000256" key="14">
    <source>
        <dbReference type="SAM" id="Coils"/>
    </source>
</evidence>
<keyword evidence="7 16" id="KW-0812">Transmembrane</keyword>
<keyword evidence="6" id="KW-0597">Phosphoprotein</keyword>
<comment type="function">
    <text evidence="1">Plays a role in the regulation of neuronal activity.</text>
</comment>
<dbReference type="AlphaFoldDB" id="L9JAS9"/>
<sequence length="680" mass="76867">MSGFLEGLRCSECIDWGEKRNTIASIAAGVLFFTGWWIIIDAAVIYPTMEDFNHSYHACGVIATVAFLMINAVSNGQVRGDSYSEGCLGQTGARVWLFIGFMLAFGSLIASMWILFGGYVAKEKAVVYPGIAVFFQNAFIFFGTYVWVQYVWHTERGVCLPTVSLWILFVYIEAAIRFKDLKNFHVDLCRPFAAHCIGYPVVTLGFGFKSYVSYKMRLRKQKEVQKENEFYMQLLQQALPPEQQMLQKQEKEAEEAAKGLPDMDSSILIHHNGGIPANKKLSTTLPEIEYREKGKEKDKDAKKHNLGINNNNILQPVDSKIQEIEYMENHINSKRLNNDLVGSTENLLKEDSCTASSKNYKNASGVVNSSPRSHSATNGSIPSSSGKNEKKQKCTSKSPSAHKDLMENCIPNNQLSKPDALVRLEQDIKKLKADLQASRQVEQELRSQISSLSSTERGIRSEMGQLRQENELLQNKLHNAVQMKQKDKQSISQLEKKLKAEQEARSFVEKQLMEEKKRKKLEEATAARAVAFAAASRGECTETLRNRIRELEAEGKKLTMDMKVKEDQIRELELKVQELRKYKENEKDTEVLMSALSAMQDKTQHLENSLSAETRIKLDLFSALGDAKRQLEIAQGQILQKDQEIKDLKQKMSPPFSSKFVETSPSGLDPNASVYQPLKK</sequence>
<dbReference type="EMBL" id="KB321095">
    <property type="protein sequence ID" value="ELW47631.1"/>
    <property type="molecule type" value="Genomic_DNA"/>
</dbReference>
<feature type="coiled-coil region" evidence="14">
    <location>
        <begin position="421"/>
        <end position="589"/>
    </location>
</feature>
<feature type="region of interest" description="Disordered" evidence="15">
    <location>
        <begin position="358"/>
        <end position="405"/>
    </location>
</feature>
<feature type="transmembrane region" description="Helical" evidence="16">
    <location>
        <begin position="55"/>
        <end position="74"/>
    </location>
</feature>
<proteinExistence type="inferred from homology"/>
<reference evidence="18" key="2">
    <citation type="journal article" date="2013" name="Nat. Commun.">
        <title>Genome of the Chinese tree shrew.</title>
        <authorList>
            <person name="Fan Y."/>
            <person name="Huang Z.Y."/>
            <person name="Cao C.C."/>
            <person name="Chen C.S."/>
            <person name="Chen Y.X."/>
            <person name="Fan D.D."/>
            <person name="He J."/>
            <person name="Hou H.L."/>
            <person name="Hu L."/>
            <person name="Hu X.T."/>
            <person name="Jiang X.T."/>
            <person name="Lai R."/>
            <person name="Lang Y.S."/>
            <person name="Liang B."/>
            <person name="Liao S.G."/>
            <person name="Mu D."/>
            <person name="Ma Y.Y."/>
            <person name="Niu Y.Y."/>
            <person name="Sun X.Q."/>
            <person name="Xia J.Q."/>
            <person name="Xiao J."/>
            <person name="Xiong Z.Q."/>
            <person name="Xu L."/>
            <person name="Yang L."/>
            <person name="Zhang Y."/>
            <person name="Zhao W."/>
            <person name="Zhao X.D."/>
            <person name="Zheng Y.T."/>
            <person name="Zhou J.M."/>
            <person name="Zhu Y.B."/>
            <person name="Zhang G.J."/>
            <person name="Wang J."/>
            <person name="Yao Y.G."/>
        </authorList>
    </citation>
    <scope>NUCLEOTIDE SEQUENCE [LARGE SCALE GENOMIC DNA]</scope>
</reference>
<evidence type="ECO:0000256" key="9">
    <source>
        <dbReference type="ARBA" id="ARBA00022989"/>
    </source>
</evidence>
<keyword evidence="12" id="KW-0539">Nucleus</keyword>
<feature type="transmembrane region" description="Helical" evidence="16">
    <location>
        <begin position="192"/>
        <end position="212"/>
    </location>
</feature>
<dbReference type="FunCoup" id="L9JAS9">
    <property type="interactions" value="2153"/>
</dbReference>
<accession>L9JAS9</accession>
<feature type="compositionally biased region" description="Basic and acidic residues" evidence="15">
    <location>
        <begin position="291"/>
        <end position="303"/>
    </location>
</feature>
<evidence type="ECO:0000256" key="16">
    <source>
        <dbReference type="SAM" id="Phobius"/>
    </source>
</evidence>
<evidence type="ECO:0000256" key="2">
    <source>
        <dbReference type="ARBA" id="ARBA00004232"/>
    </source>
</evidence>
<evidence type="ECO:0000256" key="3">
    <source>
        <dbReference type="ARBA" id="ARBA00004269"/>
    </source>
</evidence>
<keyword evidence="14" id="KW-0175">Coiled coil</keyword>
<keyword evidence="18" id="KW-1185">Reference proteome</keyword>
<evidence type="ECO:0000256" key="6">
    <source>
        <dbReference type="ARBA" id="ARBA00022553"/>
    </source>
</evidence>
<gene>
    <name evidence="17" type="ORF">TREES_T100021885</name>
</gene>
<evidence type="ECO:0000256" key="11">
    <source>
        <dbReference type="ARBA" id="ARBA00023180"/>
    </source>
</evidence>
<dbReference type="GO" id="GO:0023041">
    <property type="term" value="P:neuronal signal transduction"/>
    <property type="evidence" value="ECO:0007669"/>
    <property type="project" value="InterPro"/>
</dbReference>
<evidence type="ECO:0000313" key="17">
    <source>
        <dbReference type="EMBL" id="ELW47631.1"/>
    </source>
</evidence>
<evidence type="ECO:0000313" key="18">
    <source>
        <dbReference type="Proteomes" id="UP000011518"/>
    </source>
</evidence>
<name>L9JAS9_TUPCH</name>
<feature type="region of interest" description="Disordered" evidence="15">
    <location>
        <begin position="645"/>
        <end position="680"/>
    </location>
</feature>